<organism evidence="1 2">
    <name type="scientific">Hyphomicrobium album</name>
    <dbReference type="NCBI Taxonomy" id="2665159"/>
    <lineage>
        <taxon>Bacteria</taxon>
        <taxon>Pseudomonadati</taxon>
        <taxon>Pseudomonadota</taxon>
        <taxon>Alphaproteobacteria</taxon>
        <taxon>Hyphomicrobiales</taxon>
        <taxon>Hyphomicrobiaceae</taxon>
        <taxon>Hyphomicrobium</taxon>
    </lineage>
</organism>
<dbReference type="AlphaFoldDB" id="A0A6I3KLW3"/>
<dbReference type="Pfam" id="PF07845">
    <property type="entry name" value="DUF1636"/>
    <property type="match status" value="1"/>
</dbReference>
<evidence type="ECO:0000313" key="2">
    <source>
        <dbReference type="Proteomes" id="UP000440694"/>
    </source>
</evidence>
<reference evidence="1 2" key="1">
    <citation type="submission" date="2019-11" db="EMBL/GenBank/DDBJ databases">
        <title>Identification of a novel strain.</title>
        <authorList>
            <person name="Xu Q."/>
            <person name="Wang G."/>
        </authorList>
    </citation>
    <scope>NUCLEOTIDE SEQUENCE [LARGE SCALE GENOMIC DNA]</scope>
    <source>
        <strain evidence="2">xq</strain>
    </source>
</reference>
<protein>
    <submittedName>
        <fullName evidence="1">DUF1636 domain-containing protein</fullName>
    </submittedName>
</protein>
<accession>A0A6I3KLW3</accession>
<comment type="caution">
    <text evidence="1">The sequence shown here is derived from an EMBL/GenBank/DDBJ whole genome shotgun (WGS) entry which is preliminary data.</text>
</comment>
<dbReference type="InterPro" id="IPR012863">
    <property type="entry name" value="DUF1636"/>
</dbReference>
<sequence>MTDEVEIFVCVSCAPRAENAAHLRPGAVLARSLNARLTELGAAGIRVREVECLAVCKRPSTIAMTAAGKWTYVIGDLIAEEHVADIAAAALAFQRSANGIVPWAERPVPFRKGVIARVPPLGFEQHATETA</sequence>
<dbReference type="Proteomes" id="UP000440694">
    <property type="component" value="Unassembled WGS sequence"/>
</dbReference>
<keyword evidence="2" id="KW-1185">Reference proteome</keyword>
<proteinExistence type="predicted"/>
<evidence type="ECO:0000313" key="1">
    <source>
        <dbReference type="EMBL" id="MTD94752.1"/>
    </source>
</evidence>
<gene>
    <name evidence="1" type="ORF">GIW81_10460</name>
</gene>
<name>A0A6I3KLW3_9HYPH</name>
<dbReference type="RefSeq" id="WP_154739132.1">
    <property type="nucleotide sequence ID" value="NZ_WMBQ01000001.1"/>
</dbReference>
<dbReference type="EMBL" id="WMBQ01000001">
    <property type="protein sequence ID" value="MTD94752.1"/>
    <property type="molecule type" value="Genomic_DNA"/>
</dbReference>